<dbReference type="Gene3D" id="2.130.10.10">
    <property type="entry name" value="YVTN repeat-like/Quinoprotein amine dehydrogenase"/>
    <property type="match status" value="1"/>
</dbReference>
<dbReference type="InterPro" id="IPR051362">
    <property type="entry name" value="WD_repeat_creC_regulators"/>
</dbReference>
<dbReference type="SUPFAM" id="SSF50978">
    <property type="entry name" value="WD40 repeat-like"/>
    <property type="match status" value="1"/>
</dbReference>
<evidence type="ECO:0000256" key="3">
    <source>
        <dbReference type="SAM" id="MobiDB-lite"/>
    </source>
</evidence>
<accession>A0A0C3AVD6</accession>
<name>A0A0C3AVD6_SERVB</name>
<evidence type="ECO:0000256" key="2">
    <source>
        <dbReference type="ARBA" id="ARBA00022737"/>
    </source>
</evidence>
<dbReference type="GO" id="GO:0032153">
    <property type="term" value="C:cell division site"/>
    <property type="evidence" value="ECO:0007669"/>
    <property type="project" value="TreeGrafter"/>
</dbReference>
<dbReference type="AlphaFoldDB" id="A0A0C3AVD6"/>
<keyword evidence="1" id="KW-0853">WD repeat</keyword>
<feature type="region of interest" description="Disordered" evidence="3">
    <location>
        <begin position="307"/>
        <end position="347"/>
    </location>
</feature>
<dbReference type="InterPro" id="IPR001680">
    <property type="entry name" value="WD40_rpt"/>
</dbReference>
<keyword evidence="2" id="KW-0677">Repeat</keyword>
<feature type="compositionally biased region" description="Polar residues" evidence="3">
    <location>
        <begin position="122"/>
        <end position="136"/>
    </location>
</feature>
<dbReference type="PANTHER" id="PTHR14107">
    <property type="entry name" value="WD REPEAT PROTEIN"/>
    <property type="match status" value="1"/>
</dbReference>
<feature type="compositionally biased region" description="Basic and acidic residues" evidence="3">
    <location>
        <begin position="307"/>
        <end position="320"/>
    </location>
</feature>
<evidence type="ECO:0000256" key="1">
    <source>
        <dbReference type="ARBA" id="ARBA00022574"/>
    </source>
</evidence>
<dbReference type="HOGENOM" id="CLU_016971_1_2_1"/>
<dbReference type="GO" id="GO:0005634">
    <property type="term" value="C:nucleus"/>
    <property type="evidence" value="ECO:0007669"/>
    <property type="project" value="TreeGrafter"/>
</dbReference>
<evidence type="ECO:0000313" key="4">
    <source>
        <dbReference type="EMBL" id="KIM23979.1"/>
    </source>
</evidence>
<dbReference type="OrthoDB" id="3367at2759"/>
<proteinExistence type="predicted"/>
<protein>
    <submittedName>
        <fullName evidence="4">Uncharacterized protein</fullName>
    </submittedName>
</protein>
<dbReference type="GO" id="GO:0051286">
    <property type="term" value="C:cell tip"/>
    <property type="evidence" value="ECO:0007669"/>
    <property type="project" value="TreeGrafter"/>
</dbReference>
<keyword evidence="5" id="KW-1185">Reference proteome</keyword>
<feature type="compositionally biased region" description="Basic and acidic residues" evidence="3">
    <location>
        <begin position="66"/>
        <end position="85"/>
    </location>
</feature>
<organism evidence="4 5">
    <name type="scientific">Serendipita vermifera MAFF 305830</name>
    <dbReference type="NCBI Taxonomy" id="933852"/>
    <lineage>
        <taxon>Eukaryota</taxon>
        <taxon>Fungi</taxon>
        <taxon>Dikarya</taxon>
        <taxon>Basidiomycota</taxon>
        <taxon>Agaricomycotina</taxon>
        <taxon>Agaricomycetes</taxon>
        <taxon>Sebacinales</taxon>
        <taxon>Serendipitaceae</taxon>
        <taxon>Serendipita</taxon>
    </lineage>
</organism>
<dbReference type="InterPro" id="IPR015943">
    <property type="entry name" value="WD40/YVTN_repeat-like_dom_sf"/>
</dbReference>
<dbReference type="Pfam" id="PF00400">
    <property type="entry name" value="WD40"/>
    <property type="match status" value="2"/>
</dbReference>
<dbReference type="PANTHER" id="PTHR14107:SF16">
    <property type="entry name" value="AT02583P"/>
    <property type="match status" value="1"/>
</dbReference>
<dbReference type="SMART" id="SM00320">
    <property type="entry name" value="WD40"/>
    <property type="match status" value="4"/>
</dbReference>
<dbReference type="STRING" id="933852.A0A0C3AVD6"/>
<reference evidence="5" key="2">
    <citation type="submission" date="2015-01" db="EMBL/GenBank/DDBJ databases">
        <title>Evolutionary Origins and Diversification of the Mycorrhizal Mutualists.</title>
        <authorList>
            <consortium name="DOE Joint Genome Institute"/>
            <consortium name="Mycorrhizal Genomics Consortium"/>
            <person name="Kohler A."/>
            <person name="Kuo A."/>
            <person name="Nagy L.G."/>
            <person name="Floudas D."/>
            <person name="Copeland A."/>
            <person name="Barry K.W."/>
            <person name="Cichocki N."/>
            <person name="Veneault-Fourrey C."/>
            <person name="LaButti K."/>
            <person name="Lindquist E.A."/>
            <person name="Lipzen A."/>
            <person name="Lundell T."/>
            <person name="Morin E."/>
            <person name="Murat C."/>
            <person name="Riley R."/>
            <person name="Ohm R."/>
            <person name="Sun H."/>
            <person name="Tunlid A."/>
            <person name="Henrissat B."/>
            <person name="Grigoriev I.V."/>
            <person name="Hibbett D.S."/>
            <person name="Martin F."/>
        </authorList>
    </citation>
    <scope>NUCLEOTIDE SEQUENCE [LARGE SCALE GENOMIC DNA]</scope>
    <source>
        <strain evidence="5">MAFF 305830</strain>
    </source>
</reference>
<dbReference type="Proteomes" id="UP000054097">
    <property type="component" value="Unassembled WGS sequence"/>
</dbReference>
<feature type="compositionally biased region" description="Polar residues" evidence="3">
    <location>
        <begin position="143"/>
        <end position="152"/>
    </location>
</feature>
<feature type="compositionally biased region" description="Polar residues" evidence="3">
    <location>
        <begin position="335"/>
        <end position="347"/>
    </location>
</feature>
<dbReference type="InterPro" id="IPR036322">
    <property type="entry name" value="WD40_repeat_dom_sf"/>
</dbReference>
<gene>
    <name evidence="4" type="ORF">M408DRAFT_27426</name>
</gene>
<dbReference type="EMBL" id="KN824329">
    <property type="protein sequence ID" value="KIM23979.1"/>
    <property type="molecule type" value="Genomic_DNA"/>
</dbReference>
<feature type="region of interest" description="Disordered" evidence="3">
    <location>
        <begin position="53"/>
        <end position="164"/>
    </location>
</feature>
<sequence length="620" mass="67571">MSETPPSFVAPEGAYNFLEEHKPQHLTVSGMNASSYPTRISSITIKFQAKANSTGPGLTALLGGVKDSRAKDKEKEREKEREKEAVAAAVTKDGGESYSSSENGAEERDITGDFPAEGAANPSVSPESNLNRNGSQYPPPATLFSSPTSSNTGRKRSHSTRKMQNIRTTSSSFVTRMQTMEGLTKQLAQQVGDATFLFYNASKSFIWTQEPLARVTFSAFPTCHDINTVTACSDRIDIVIGFSTGDLVWFDPITSRYVRINKQVMTNVPGSSTASQNPCTAVKWVPSSRNLFLASYADGTMVVYDGDREDGPFTPKEPHGSDPVPLPPPSPDLRSNGSSVGANGQTVSHTTQWDPLYDMFVTPNHTNANEKSLKNPVSHWRVSKKKILDFAFSPDVRYVAVVAEDGCLRVIDALSEKLLDTYSSYFGYLTTVTWSPDGRFLLTGGQDDLITIVSPLEQRVIARCQGHASFVSSVSFDHTQCDGRTYRFGSVGEDNRLLLWDFSSGTLHRPKANASAFHNRASLGSTLSLALRRRTEPSTLYLPADALQATTATTYHPAPSRNDVSVLQPIQATSIDGDLLTRIEFTPTAVVASTRSGLLRVWSRPSSQRPGHAQDTTVTA</sequence>
<reference evidence="4 5" key="1">
    <citation type="submission" date="2014-04" db="EMBL/GenBank/DDBJ databases">
        <authorList>
            <consortium name="DOE Joint Genome Institute"/>
            <person name="Kuo A."/>
            <person name="Zuccaro A."/>
            <person name="Kohler A."/>
            <person name="Nagy L.G."/>
            <person name="Floudas D."/>
            <person name="Copeland A."/>
            <person name="Barry K.W."/>
            <person name="Cichocki N."/>
            <person name="Veneault-Fourrey C."/>
            <person name="LaButti K."/>
            <person name="Lindquist E.A."/>
            <person name="Lipzen A."/>
            <person name="Lundell T."/>
            <person name="Morin E."/>
            <person name="Murat C."/>
            <person name="Sun H."/>
            <person name="Tunlid A."/>
            <person name="Henrissat B."/>
            <person name="Grigoriev I.V."/>
            <person name="Hibbett D.S."/>
            <person name="Martin F."/>
            <person name="Nordberg H.P."/>
            <person name="Cantor M.N."/>
            <person name="Hua S.X."/>
        </authorList>
    </citation>
    <scope>NUCLEOTIDE SEQUENCE [LARGE SCALE GENOMIC DNA]</scope>
    <source>
        <strain evidence="4 5">MAFF 305830</strain>
    </source>
</reference>
<evidence type="ECO:0000313" key="5">
    <source>
        <dbReference type="Proteomes" id="UP000054097"/>
    </source>
</evidence>
<dbReference type="GO" id="GO:0045013">
    <property type="term" value="P:carbon catabolite repression of transcription"/>
    <property type="evidence" value="ECO:0007669"/>
    <property type="project" value="TreeGrafter"/>
</dbReference>